<gene>
    <name evidence="1" type="ORF">AK830_g9574</name>
</gene>
<dbReference type="Proteomes" id="UP000050424">
    <property type="component" value="Unassembled WGS sequence"/>
</dbReference>
<reference evidence="1 2" key="1">
    <citation type="submission" date="2015-09" db="EMBL/GenBank/DDBJ databases">
        <title>Draft genome of a European isolate of the apple canker pathogen Neonectria ditissima.</title>
        <authorList>
            <person name="Gomez-Cortecero A."/>
            <person name="Harrison R.J."/>
            <person name="Armitage A.D."/>
        </authorList>
    </citation>
    <scope>NUCLEOTIDE SEQUENCE [LARGE SCALE GENOMIC DNA]</scope>
    <source>
        <strain evidence="1 2">R09/05</strain>
    </source>
</reference>
<dbReference type="EMBL" id="LKCW01000181">
    <property type="protein sequence ID" value="KPM36991.1"/>
    <property type="molecule type" value="Genomic_DNA"/>
</dbReference>
<organism evidence="1 2">
    <name type="scientific">Neonectria ditissima</name>
    <dbReference type="NCBI Taxonomy" id="78410"/>
    <lineage>
        <taxon>Eukaryota</taxon>
        <taxon>Fungi</taxon>
        <taxon>Dikarya</taxon>
        <taxon>Ascomycota</taxon>
        <taxon>Pezizomycotina</taxon>
        <taxon>Sordariomycetes</taxon>
        <taxon>Hypocreomycetidae</taxon>
        <taxon>Hypocreales</taxon>
        <taxon>Nectriaceae</taxon>
        <taxon>Neonectria</taxon>
    </lineage>
</organism>
<name>A0A0P7B5H8_9HYPO</name>
<evidence type="ECO:0000313" key="1">
    <source>
        <dbReference type="EMBL" id="KPM36991.1"/>
    </source>
</evidence>
<proteinExistence type="predicted"/>
<dbReference type="AlphaFoldDB" id="A0A0P7B5H8"/>
<dbReference type="OrthoDB" id="4899107at2759"/>
<keyword evidence="2" id="KW-1185">Reference proteome</keyword>
<sequence length="281" mass="32539">MEVNTQGRRRHFDILLQHRPPREESDSTPPVVTITRTVTITTVTPLVPDLMVQYLEAIDLVLLYLNTANSVAELHSVKYRAAEWCGAHYGSYRPQLIQPCLNLYHPMLFNLDIPSWYRLDKPSWDETLIDHEPQQPFDLGHDQHALTRHVEAETNPTRSGRQEPFAPPSQQVFMEHSQQTVLDKRCIDPIIHQHSLLHQPRLDAYGPFQMDAYSHYRTPFTANDIKTSPIMRTLPEVIATLAMIDMEAMFRKRPMSQLAQPYKTTYAKLRECPCLCSKKKP</sequence>
<comment type="caution">
    <text evidence="1">The sequence shown here is derived from an EMBL/GenBank/DDBJ whole genome shotgun (WGS) entry which is preliminary data.</text>
</comment>
<protein>
    <submittedName>
        <fullName evidence="1">Uncharacterized protein</fullName>
    </submittedName>
</protein>
<evidence type="ECO:0000313" key="2">
    <source>
        <dbReference type="Proteomes" id="UP000050424"/>
    </source>
</evidence>
<accession>A0A0P7B5H8</accession>